<sequence>YPGHQTPLPQKHYGITSPISLAAPKETDCLLTQKLVETLKPFGVFEEEEELQRRILIWGKLNNLVKEWIQEISESKNLPPSVTENVGGKIFTFGSYRLGVHTKGADIDALCVAPRHVDRSDFFTSFYDKLKLQEEVKGLRAVEEAFVPLIKLCFDGIEIDIFGHVHITLSF</sequence>
<dbReference type="Pfam" id="PF20750">
    <property type="entry name" value="PAP_NTPase"/>
    <property type="match status" value="1"/>
</dbReference>
<reference evidence="14" key="2">
    <citation type="submission" date="2025-08" db="UniProtKB">
        <authorList>
            <consortium name="Ensembl"/>
        </authorList>
    </citation>
    <scope>IDENTIFICATION</scope>
</reference>
<evidence type="ECO:0000256" key="7">
    <source>
        <dbReference type="ARBA" id="ARBA00022679"/>
    </source>
</evidence>
<dbReference type="SUPFAM" id="SSF81301">
    <property type="entry name" value="Nucleotidyltransferase"/>
    <property type="match status" value="1"/>
</dbReference>
<keyword evidence="10" id="KW-0067">ATP-binding</keyword>
<keyword evidence="11" id="KW-0460">Magnesium</keyword>
<dbReference type="GO" id="GO:0006397">
    <property type="term" value="P:mRNA processing"/>
    <property type="evidence" value="ECO:0007669"/>
    <property type="project" value="UniProtKB-KW"/>
</dbReference>
<dbReference type="GO" id="GO:1990817">
    <property type="term" value="F:poly(A) RNA polymerase activity"/>
    <property type="evidence" value="ECO:0007669"/>
    <property type="project" value="UniProtKB-EC"/>
</dbReference>
<comment type="cofactor">
    <cofactor evidence="2">
        <name>Mg(2+)</name>
        <dbReference type="ChEBI" id="CHEBI:18420"/>
    </cofactor>
</comment>
<evidence type="ECO:0000256" key="4">
    <source>
        <dbReference type="ARBA" id="ARBA00010912"/>
    </source>
</evidence>
<dbReference type="Proteomes" id="UP000429181">
    <property type="component" value="Chromosome 14"/>
</dbReference>
<dbReference type="Ensembl" id="ENSBIXT00005041287.1">
    <property type="protein sequence ID" value="ENSBIXP00005025506.1"/>
    <property type="gene ID" value="ENSBIXG00005028034.1"/>
</dbReference>
<evidence type="ECO:0000313" key="14">
    <source>
        <dbReference type="Ensembl" id="ENSBIXP00005025506.1"/>
    </source>
</evidence>
<evidence type="ECO:0000256" key="10">
    <source>
        <dbReference type="ARBA" id="ARBA00022840"/>
    </source>
</evidence>
<evidence type="ECO:0000256" key="11">
    <source>
        <dbReference type="ARBA" id="ARBA00022842"/>
    </source>
</evidence>
<keyword evidence="8" id="KW-0479">Metal-binding</keyword>
<evidence type="ECO:0000256" key="3">
    <source>
        <dbReference type="ARBA" id="ARBA00004123"/>
    </source>
</evidence>
<keyword evidence="6" id="KW-0507">mRNA processing</keyword>
<evidence type="ECO:0000259" key="13">
    <source>
        <dbReference type="Pfam" id="PF20750"/>
    </source>
</evidence>
<comment type="similarity">
    <text evidence="4">Belongs to the poly(A) polymerase family.</text>
</comment>
<dbReference type="GO" id="GO:0005524">
    <property type="term" value="F:ATP binding"/>
    <property type="evidence" value="ECO:0007669"/>
    <property type="project" value="UniProtKB-KW"/>
</dbReference>
<keyword evidence="7" id="KW-0808">Transferase</keyword>
<dbReference type="AlphaFoldDB" id="A0A4W2H5Z8"/>
<evidence type="ECO:0000256" key="2">
    <source>
        <dbReference type="ARBA" id="ARBA00001946"/>
    </source>
</evidence>
<dbReference type="GeneTree" id="ENSGT00940000154598"/>
<evidence type="ECO:0000313" key="15">
    <source>
        <dbReference type="Proteomes" id="UP000429181"/>
    </source>
</evidence>
<dbReference type="InterPro" id="IPR043519">
    <property type="entry name" value="NT_sf"/>
</dbReference>
<dbReference type="EC" id="2.7.7.19" evidence="5"/>
<dbReference type="InterPro" id="IPR048840">
    <property type="entry name" value="PolA_pol_NTPase"/>
</dbReference>
<dbReference type="GO" id="GO:0005634">
    <property type="term" value="C:nucleus"/>
    <property type="evidence" value="ECO:0007669"/>
    <property type="project" value="UniProtKB-SubCell"/>
</dbReference>
<dbReference type="FunFam" id="3.30.460.10:FF:000002">
    <property type="entry name" value="Poly(A) polymerase alpha, putative"/>
    <property type="match status" value="1"/>
</dbReference>
<comment type="subcellular location">
    <subcellularLocation>
        <location evidence="3">Nucleus</location>
    </subcellularLocation>
</comment>
<dbReference type="Gene3D" id="1.10.1410.10">
    <property type="match status" value="1"/>
</dbReference>
<keyword evidence="12" id="KW-0539">Nucleus</keyword>
<evidence type="ECO:0000256" key="9">
    <source>
        <dbReference type="ARBA" id="ARBA00022741"/>
    </source>
</evidence>
<dbReference type="CDD" id="cd05402">
    <property type="entry name" value="NT_PAP_TUTase"/>
    <property type="match status" value="1"/>
</dbReference>
<comment type="cofactor">
    <cofactor evidence="1">
        <name>Mn(2+)</name>
        <dbReference type="ChEBI" id="CHEBI:29035"/>
    </cofactor>
</comment>
<dbReference type="Gene3D" id="3.30.460.10">
    <property type="entry name" value="Beta Polymerase, domain 2"/>
    <property type="match status" value="1"/>
</dbReference>
<organism evidence="14 15">
    <name type="scientific">Bos indicus x Bos taurus</name>
    <name type="common">Hybrid cattle</name>
    <dbReference type="NCBI Taxonomy" id="30522"/>
    <lineage>
        <taxon>Eukaryota</taxon>
        <taxon>Metazoa</taxon>
        <taxon>Chordata</taxon>
        <taxon>Craniata</taxon>
        <taxon>Vertebrata</taxon>
        <taxon>Euteleostomi</taxon>
        <taxon>Mammalia</taxon>
        <taxon>Eutheria</taxon>
        <taxon>Laurasiatheria</taxon>
        <taxon>Artiodactyla</taxon>
        <taxon>Ruminantia</taxon>
        <taxon>Pecora</taxon>
        <taxon>Bovidae</taxon>
        <taxon>Bovinae</taxon>
        <taxon>Bos</taxon>
    </lineage>
</organism>
<keyword evidence="9" id="KW-0547">Nucleotide-binding</keyword>
<dbReference type="PANTHER" id="PTHR10682">
    <property type="entry name" value="POLY A POLYMERASE"/>
    <property type="match status" value="1"/>
</dbReference>
<dbReference type="GO" id="GO:0046872">
    <property type="term" value="F:metal ion binding"/>
    <property type="evidence" value="ECO:0007669"/>
    <property type="project" value="UniProtKB-KW"/>
</dbReference>
<evidence type="ECO:0000256" key="12">
    <source>
        <dbReference type="ARBA" id="ARBA00023242"/>
    </source>
</evidence>
<evidence type="ECO:0000256" key="8">
    <source>
        <dbReference type="ARBA" id="ARBA00022723"/>
    </source>
</evidence>
<evidence type="ECO:0000256" key="6">
    <source>
        <dbReference type="ARBA" id="ARBA00022664"/>
    </source>
</evidence>
<dbReference type="PANTHER" id="PTHR10682:SF9">
    <property type="entry name" value="POLY(A) POLYMERASE ALPHA"/>
    <property type="match status" value="1"/>
</dbReference>
<protein>
    <recommendedName>
        <fullName evidence="5">polynucleotide adenylyltransferase</fullName>
        <ecNumber evidence="5">2.7.7.19</ecNumber>
    </recommendedName>
</protein>
<reference evidence="14 15" key="1">
    <citation type="submission" date="2018-11" db="EMBL/GenBank/DDBJ databases">
        <title>Haplotype-resolved cattle genomes.</title>
        <authorList>
            <person name="Low W.Y."/>
            <person name="Tearle R."/>
            <person name="Bickhart D.M."/>
            <person name="Rosen B.D."/>
            <person name="Koren S."/>
            <person name="Rhie A."/>
            <person name="Hiendleder S."/>
            <person name="Phillippy A.M."/>
            <person name="Smith T.P.L."/>
            <person name="Williams J.L."/>
        </authorList>
    </citation>
    <scope>NUCLEOTIDE SEQUENCE [LARGE SCALE GENOMIC DNA]</scope>
</reference>
<evidence type="ECO:0000256" key="5">
    <source>
        <dbReference type="ARBA" id="ARBA00012388"/>
    </source>
</evidence>
<evidence type="ECO:0000256" key="1">
    <source>
        <dbReference type="ARBA" id="ARBA00001936"/>
    </source>
</evidence>
<feature type="domain" description="Poly(A) polymerase nucleotidyltransferase" evidence="13">
    <location>
        <begin position="14"/>
        <end position="162"/>
    </location>
</feature>
<accession>A0A4W2H5Z8</accession>
<proteinExistence type="inferred from homology"/>
<name>A0A4W2H5Z8_BOBOX</name>